<name>A0ABZ2Y4R1_9FIRM</name>
<dbReference type="InterPro" id="IPR016431">
    <property type="entry name" value="Pyrv-formate_lyase-activ_prd"/>
</dbReference>
<sequence>MKIEGKFYEKYKDKIHCYLCPHHCIIEDGSYGKCKARIHEGGVLYSINYGEVTSIALDPIEKKPLHYYKPGSYILSIGSFGCNFTCSFCQNYQISQYKHQSTYVSKENMVETILGTKNNIGIAFTYNEPSIWYEYVYDMAKHLKETHPASSVVLVTNGFINEEPLRELLPYIDAMNIDLKSFNNDYYKELCGGRIQPVLKSIELAATSCHVEITTLLVSGENDNMEEIKKISEFISSINSDIPLHITRYFPNYRLNNPPTDKRIMYEAEKIAKKYLSHVKLGNIY</sequence>
<evidence type="ECO:0000256" key="2">
    <source>
        <dbReference type="ARBA" id="ARBA00022485"/>
    </source>
</evidence>
<evidence type="ECO:0000256" key="4">
    <source>
        <dbReference type="ARBA" id="ARBA00022723"/>
    </source>
</evidence>
<feature type="domain" description="Radical SAM core" evidence="7">
    <location>
        <begin position="67"/>
        <end position="285"/>
    </location>
</feature>
<dbReference type="InterPro" id="IPR058240">
    <property type="entry name" value="rSAM_sf"/>
</dbReference>
<evidence type="ECO:0000256" key="1">
    <source>
        <dbReference type="ARBA" id="ARBA00001966"/>
    </source>
</evidence>
<evidence type="ECO:0000256" key="3">
    <source>
        <dbReference type="ARBA" id="ARBA00022691"/>
    </source>
</evidence>
<dbReference type="NCBIfam" id="TIGR04337">
    <property type="entry name" value="AmmeMemoSam_rS"/>
    <property type="match status" value="1"/>
</dbReference>
<evidence type="ECO:0000256" key="5">
    <source>
        <dbReference type="ARBA" id="ARBA00023004"/>
    </source>
</evidence>
<dbReference type="Gene3D" id="3.20.20.70">
    <property type="entry name" value="Aldolase class I"/>
    <property type="match status" value="1"/>
</dbReference>
<dbReference type="PANTHER" id="PTHR30352">
    <property type="entry name" value="PYRUVATE FORMATE-LYASE-ACTIVATING ENZYME"/>
    <property type="match status" value="1"/>
</dbReference>
<keyword evidence="6" id="KW-0411">Iron-sulfur</keyword>
<dbReference type="InterPro" id="IPR007197">
    <property type="entry name" value="rSAM"/>
</dbReference>
<keyword evidence="2" id="KW-0004">4Fe-4S</keyword>
<dbReference type="Pfam" id="PF04055">
    <property type="entry name" value="Radical_SAM"/>
    <property type="match status" value="1"/>
</dbReference>
<comment type="cofactor">
    <cofactor evidence="1">
        <name>[4Fe-4S] cluster</name>
        <dbReference type="ChEBI" id="CHEBI:49883"/>
    </cofactor>
</comment>
<proteinExistence type="predicted"/>
<dbReference type="PANTHER" id="PTHR30352:SF5">
    <property type="entry name" value="PYRUVATE FORMATE-LYASE 1-ACTIVATING ENZYME"/>
    <property type="match status" value="1"/>
</dbReference>
<keyword evidence="9" id="KW-1185">Reference proteome</keyword>
<dbReference type="SFLD" id="SFLDG01101">
    <property type="entry name" value="Uncharacterised_Radical_SAM_Su"/>
    <property type="match status" value="1"/>
</dbReference>
<evidence type="ECO:0000259" key="7">
    <source>
        <dbReference type="PROSITE" id="PS51918"/>
    </source>
</evidence>
<keyword evidence="4" id="KW-0479">Metal-binding</keyword>
<dbReference type="SFLD" id="SFLDS00029">
    <property type="entry name" value="Radical_SAM"/>
    <property type="match status" value="1"/>
</dbReference>
<dbReference type="Proteomes" id="UP001486565">
    <property type="component" value="Chromosome"/>
</dbReference>
<gene>
    <name evidence="8" type="primary">amrS</name>
    <name evidence="8" type="ORF">QBE51_02000</name>
</gene>
<dbReference type="PIRSF" id="PIRSF004869">
    <property type="entry name" value="PflX_prd"/>
    <property type="match status" value="1"/>
</dbReference>
<dbReference type="InterPro" id="IPR013785">
    <property type="entry name" value="Aldolase_TIM"/>
</dbReference>
<dbReference type="CDD" id="cd01335">
    <property type="entry name" value="Radical_SAM"/>
    <property type="match status" value="1"/>
</dbReference>
<keyword evidence="5" id="KW-0408">Iron</keyword>
<organism evidence="8 9">
    <name type="scientific">Defluviitalea saccharophila</name>
    <dbReference type="NCBI Taxonomy" id="879970"/>
    <lineage>
        <taxon>Bacteria</taxon>
        <taxon>Bacillati</taxon>
        <taxon>Bacillota</taxon>
        <taxon>Clostridia</taxon>
        <taxon>Lachnospirales</taxon>
        <taxon>Defluviitaleaceae</taxon>
        <taxon>Defluviitalea</taxon>
    </lineage>
</organism>
<dbReference type="EMBL" id="CP121687">
    <property type="protein sequence ID" value="WZL70326.1"/>
    <property type="molecule type" value="Genomic_DNA"/>
</dbReference>
<evidence type="ECO:0000313" key="8">
    <source>
        <dbReference type="EMBL" id="WZL70326.1"/>
    </source>
</evidence>
<evidence type="ECO:0000313" key="9">
    <source>
        <dbReference type="Proteomes" id="UP001486565"/>
    </source>
</evidence>
<accession>A0ABZ2Y4R1</accession>
<reference evidence="8 9" key="1">
    <citation type="submission" date="2023-03" db="EMBL/GenBank/DDBJ databases">
        <title>Novel Species.</title>
        <authorList>
            <person name="Ma S."/>
        </authorList>
    </citation>
    <scope>NUCLEOTIDE SEQUENCE [LARGE SCALE GENOMIC DNA]</scope>
    <source>
        <strain evidence="8 9">LIND6LT2</strain>
    </source>
</reference>
<dbReference type="PROSITE" id="PS51918">
    <property type="entry name" value="RADICAL_SAM"/>
    <property type="match status" value="1"/>
</dbReference>
<dbReference type="InterPro" id="IPR034457">
    <property type="entry name" value="Organic_radical-activating"/>
</dbReference>
<dbReference type="InterPro" id="IPR027596">
    <property type="entry name" value="AmmeMemoSam_rS"/>
</dbReference>
<dbReference type="SUPFAM" id="SSF102114">
    <property type="entry name" value="Radical SAM enzymes"/>
    <property type="match status" value="1"/>
</dbReference>
<protein>
    <submittedName>
        <fullName evidence="8">AmmeMemoRadiSam system radical SAM enzyme</fullName>
    </submittedName>
</protein>
<dbReference type="RefSeq" id="WP_341877289.1">
    <property type="nucleotide sequence ID" value="NZ_CP121687.1"/>
</dbReference>
<keyword evidence="3" id="KW-0949">S-adenosyl-L-methionine</keyword>
<evidence type="ECO:0000256" key="6">
    <source>
        <dbReference type="ARBA" id="ARBA00023014"/>
    </source>
</evidence>